<keyword evidence="3" id="KW-1185">Reference proteome</keyword>
<gene>
    <name evidence="2" type="ORF">KT71_12855</name>
</gene>
<reference evidence="2 3" key="2">
    <citation type="journal article" date="2009" name="PLoS ONE">
        <title>The photosynthetic apparatus and its regulation in the aerobic gammaproteobacterium Congregibacter litoralis gen. nov., sp. nov.</title>
        <authorList>
            <person name="Spring S."/>
            <person name="Lunsdorf H."/>
            <person name="Fuchs B.M."/>
            <person name="Tindall B.J."/>
        </authorList>
    </citation>
    <scope>NUCLEOTIDE SEQUENCE [LARGE SCALE GENOMIC DNA]</scope>
    <source>
        <strain evidence="2">KT71</strain>
    </source>
</reference>
<reference evidence="2 3" key="1">
    <citation type="journal article" date="2007" name="Proc. Natl. Acad. Sci. U.S.A.">
        <title>Characterization of a marine gammaproteobacterium capable of aerobic anoxygenic photosynthesis.</title>
        <authorList>
            <person name="Fuchs B.M."/>
            <person name="Spring S."/>
            <person name="Teeling H."/>
            <person name="Quast C."/>
            <person name="Wulf J."/>
            <person name="Schattenhofer M."/>
            <person name="Yan S."/>
            <person name="Ferriera S."/>
            <person name="Johnson J."/>
            <person name="Glockner F.O."/>
            <person name="Amann R."/>
        </authorList>
    </citation>
    <scope>NUCLEOTIDE SEQUENCE [LARGE SCALE GENOMIC DNA]</scope>
    <source>
        <strain evidence="2">KT71</strain>
    </source>
</reference>
<dbReference type="eggNOG" id="COG2010">
    <property type="taxonomic scope" value="Bacteria"/>
</dbReference>
<evidence type="ECO:0000259" key="1">
    <source>
        <dbReference type="Pfam" id="PF11845"/>
    </source>
</evidence>
<evidence type="ECO:0000313" key="2">
    <source>
        <dbReference type="EMBL" id="EAQ96032.1"/>
    </source>
</evidence>
<proteinExistence type="predicted"/>
<dbReference type="HOGENOM" id="CLU_109783_0_0_6"/>
<name>A4ADA8_9GAMM</name>
<organism evidence="2 3">
    <name type="scientific">Congregibacter litoralis KT71</name>
    <dbReference type="NCBI Taxonomy" id="314285"/>
    <lineage>
        <taxon>Bacteria</taxon>
        <taxon>Pseudomonadati</taxon>
        <taxon>Pseudomonadota</taxon>
        <taxon>Gammaproteobacteria</taxon>
        <taxon>Cellvibrionales</taxon>
        <taxon>Halieaceae</taxon>
        <taxon>Congregibacter</taxon>
    </lineage>
</organism>
<accession>A4ADA8</accession>
<dbReference type="InterPro" id="IPR021796">
    <property type="entry name" value="Tll0287-like_dom"/>
</dbReference>
<comment type="caution">
    <text evidence="2">The sequence shown here is derived from an EMBL/GenBank/DDBJ whole genome shotgun (WGS) entry which is preliminary data.</text>
</comment>
<evidence type="ECO:0000313" key="3">
    <source>
        <dbReference type="Proteomes" id="UP000019205"/>
    </source>
</evidence>
<dbReference type="EMBL" id="AAOA02000001">
    <property type="protein sequence ID" value="EAQ96032.1"/>
    <property type="molecule type" value="Genomic_DNA"/>
</dbReference>
<dbReference type="Proteomes" id="UP000019205">
    <property type="component" value="Chromosome"/>
</dbReference>
<dbReference type="AlphaFoldDB" id="A4ADA8"/>
<dbReference type="STRING" id="314285.KT71_12855"/>
<protein>
    <recommendedName>
        <fullName evidence="1">Tll0287-like domain-containing protein</fullName>
    </recommendedName>
</protein>
<dbReference type="Pfam" id="PF11845">
    <property type="entry name" value="Tll0287-like"/>
    <property type="match status" value="1"/>
</dbReference>
<feature type="domain" description="Tll0287-like" evidence="1">
    <location>
        <begin position="85"/>
        <end position="218"/>
    </location>
</feature>
<sequence length="222" mass="23597">MILDIVFSASLINTIRYTTLKGFDFMKQLNRQGITLALILTAALTSGTSHGQGQTTELPFNYLQQGRDIALLAKSELGGQLKQVMSRGGPTAAVEFCNENALPITRSVSTEAGALISRVSDRPRNPANGANASELAYIATAKSLLASGKPVKPSLQDINGRKVGFYPIVTSGTCLLCHGDETSQISPDTLSVIDALYPDDQATGYGLEELRGIFVVSMEAEG</sequence>